<accession>A0A2K1IMQ8</accession>
<evidence type="ECO:0000256" key="1">
    <source>
        <dbReference type="SAM" id="MobiDB-lite"/>
    </source>
</evidence>
<evidence type="ECO:0000313" key="3">
    <source>
        <dbReference type="EMBL" id="PNR30562.1"/>
    </source>
</evidence>
<dbReference type="Gene3D" id="3.60.10.10">
    <property type="entry name" value="Endonuclease/exonuclease/phosphatase"/>
    <property type="match status" value="1"/>
</dbReference>
<dbReference type="EMBL" id="ABEU02000022">
    <property type="protein sequence ID" value="PNR30562.1"/>
    <property type="molecule type" value="Genomic_DNA"/>
</dbReference>
<evidence type="ECO:0000259" key="2">
    <source>
        <dbReference type="Pfam" id="PF03372"/>
    </source>
</evidence>
<feature type="region of interest" description="Disordered" evidence="1">
    <location>
        <begin position="157"/>
        <end position="216"/>
    </location>
</feature>
<reference evidence="3 5" key="2">
    <citation type="journal article" date="2018" name="Plant J.">
        <title>The Physcomitrella patens chromosome-scale assembly reveals moss genome structure and evolution.</title>
        <authorList>
            <person name="Lang D."/>
            <person name="Ullrich K.K."/>
            <person name="Murat F."/>
            <person name="Fuchs J."/>
            <person name="Jenkins J."/>
            <person name="Haas F.B."/>
            <person name="Piednoel M."/>
            <person name="Gundlach H."/>
            <person name="Van Bel M."/>
            <person name="Meyberg R."/>
            <person name="Vives C."/>
            <person name="Morata J."/>
            <person name="Symeonidi A."/>
            <person name="Hiss M."/>
            <person name="Muchero W."/>
            <person name="Kamisugi Y."/>
            <person name="Saleh O."/>
            <person name="Blanc G."/>
            <person name="Decker E.L."/>
            <person name="van Gessel N."/>
            <person name="Grimwood J."/>
            <person name="Hayes R.D."/>
            <person name="Graham S.W."/>
            <person name="Gunter L.E."/>
            <person name="McDaniel S.F."/>
            <person name="Hoernstein S.N.W."/>
            <person name="Larsson A."/>
            <person name="Li F.W."/>
            <person name="Perroud P.F."/>
            <person name="Phillips J."/>
            <person name="Ranjan P."/>
            <person name="Rokshar D.S."/>
            <person name="Rothfels C.J."/>
            <person name="Schneider L."/>
            <person name="Shu S."/>
            <person name="Stevenson D.W."/>
            <person name="Thummler F."/>
            <person name="Tillich M."/>
            <person name="Villarreal Aguilar J.C."/>
            <person name="Widiez T."/>
            <person name="Wong G.K."/>
            <person name="Wymore A."/>
            <person name="Zhang Y."/>
            <person name="Zimmer A.D."/>
            <person name="Quatrano R.S."/>
            <person name="Mayer K.F.X."/>
            <person name="Goodstein D."/>
            <person name="Casacuberta J.M."/>
            <person name="Vandepoele K."/>
            <person name="Reski R."/>
            <person name="Cuming A.C."/>
            <person name="Tuskan G.A."/>
            <person name="Maumus F."/>
            <person name="Salse J."/>
            <person name="Schmutz J."/>
            <person name="Rensing S.A."/>
        </authorList>
    </citation>
    <scope>NUCLEOTIDE SEQUENCE [LARGE SCALE GENOMIC DNA]</scope>
    <source>
        <strain evidence="4 5">cv. Gransden 2004</strain>
    </source>
</reference>
<dbReference type="PANTHER" id="PTHR12121:SF68">
    <property type="entry name" value="CARBON CATABOLITE REPRESSOR PROTEIN 4 HOMOLOG 4-RELATED"/>
    <property type="match status" value="1"/>
</dbReference>
<evidence type="ECO:0000313" key="5">
    <source>
        <dbReference type="Proteomes" id="UP000006727"/>
    </source>
</evidence>
<dbReference type="AlphaFoldDB" id="A0A2K1IMQ8"/>
<proteinExistence type="predicted"/>
<dbReference type="Gramene" id="Pp3c22_8300V3.2">
    <property type="protein sequence ID" value="Pp3c22_8300V3.2"/>
    <property type="gene ID" value="Pp3c22_8300"/>
</dbReference>
<keyword evidence="5" id="KW-1185">Reference proteome</keyword>
<name>A0A2K1IMQ8_PHYPA</name>
<dbReference type="OMA" id="RAACSMG"/>
<dbReference type="EnsemblPlants" id="Pp3c22_8300V3.1">
    <property type="protein sequence ID" value="Pp3c22_8300V3.1"/>
    <property type="gene ID" value="Pp3c22_8300"/>
</dbReference>
<protein>
    <recommendedName>
        <fullName evidence="2">Endonuclease/exonuclease/phosphatase domain-containing protein</fullName>
    </recommendedName>
</protein>
<dbReference type="InterPro" id="IPR036691">
    <property type="entry name" value="Endo/exonu/phosph_ase_sf"/>
</dbReference>
<feature type="compositionally biased region" description="Basic and acidic residues" evidence="1">
    <location>
        <begin position="207"/>
        <end position="216"/>
    </location>
</feature>
<dbReference type="EnsemblPlants" id="Pp3c22_8300V3.2">
    <property type="protein sequence ID" value="Pp3c22_8300V3.2"/>
    <property type="gene ID" value="Pp3c22_8300"/>
</dbReference>
<feature type="domain" description="Endonuclease/exonuclease/phosphatase" evidence="2">
    <location>
        <begin position="58"/>
        <end position="415"/>
    </location>
</feature>
<dbReference type="GeneID" id="112274669"/>
<sequence>MLQRRLMCTIRTPFSRLVQKTYGTMTTPIPKWSPTFVPIQSPEHTEVSSSAPLVRIVSYNILAQSYVKGISFPHSPSPCLRWKNRSKAVLERLLSFDADVLCLQELDEYESYYKSRLTREGYSSVYIQRSGRKRDGCGIFFKRSRMELVEEQVVDFNDLVPPPTEDTPEVPSEDDSQTGSDSVPVNNFKPEQSKSRSRSSSPVKAGPEVRGDPNDPRVRLKRDCVAILAAFRMLGAPNKFMILGNTHLYWDPEWADVKLAQARYLLLQIVKFQQGLCSKLDSNPLLLVCGDYNSTPGDQVYRYITSGSKQSSTLEGKTDSILEEKLTNLSLGSSESNRGEEQLPERAPLPLLSLYEEALGAHPNTNVTPGFTGTLDYIFFRPTDSLRFINLLALPTRDSPDLEGGLPNYSHPSDHLPIGADFAVQ</sequence>
<dbReference type="SUPFAM" id="SSF56219">
    <property type="entry name" value="DNase I-like"/>
    <property type="match status" value="1"/>
</dbReference>
<dbReference type="OrthoDB" id="2866996at2759"/>
<reference evidence="3 5" key="1">
    <citation type="journal article" date="2008" name="Science">
        <title>The Physcomitrella genome reveals evolutionary insights into the conquest of land by plants.</title>
        <authorList>
            <person name="Rensing S."/>
            <person name="Lang D."/>
            <person name="Zimmer A."/>
            <person name="Terry A."/>
            <person name="Salamov A."/>
            <person name="Shapiro H."/>
            <person name="Nishiyama T."/>
            <person name="Perroud P.-F."/>
            <person name="Lindquist E."/>
            <person name="Kamisugi Y."/>
            <person name="Tanahashi T."/>
            <person name="Sakakibara K."/>
            <person name="Fujita T."/>
            <person name="Oishi K."/>
            <person name="Shin-I T."/>
            <person name="Kuroki Y."/>
            <person name="Toyoda A."/>
            <person name="Suzuki Y."/>
            <person name="Hashimoto A."/>
            <person name="Yamaguchi K."/>
            <person name="Sugano A."/>
            <person name="Kohara Y."/>
            <person name="Fujiyama A."/>
            <person name="Anterola A."/>
            <person name="Aoki S."/>
            <person name="Ashton N."/>
            <person name="Barbazuk W.B."/>
            <person name="Barker E."/>
            <person name="Bennetzen J."/>
            <person name="Bezanilla M."/>
            <person name="Blankenship R."/>
            <person name="Cho S.H."/>
            <person name="Dutcher S."/>
            <person name="Estelle M."/>
            <person name="Fawcett J.A."/>
            <person name="Gundlach H."/>
            <person name="Hanada K."/>
            <person name="Heyl A."/>
            <person name="Hicks K.A."/>
            <person name="Hugh J."/>
            <person name="Lohr M."/>
            <person name="Mayer K."/>
            <person name="Melkozernov A."/>
            <person name="Murata T."/>
            <person name="Nelson D."/>
            <person name="Pils B."/>
            <person name="Prigge M."/>
            <person name="Reiss B."/>
            <person name="Renner T."/>
            <person name="Rombauts S."/>
            <person name="Rushton P."/>
            <person name="Sanderfoot A."/>
            <person name="Schween G."/>
            <person name="Shiu S.-H."/>
            <person name="Stueber K."/>
            <person name="Theodoulou F.L."/>
            <person name="Tu H."/>
            <person name="Van de Peer Y."/>
            <person name="Verrier P.J."/>
            <person name="Waters E."/>
            <person name="Wood A."/>
            <person name="Yang L."/>
            <person name="Cove D."/>
            <person name="Cuming A."/>
            <person name="Hasebe M."/>
            <person name="Lucas S."/>
            <person name="Mishler D.B."/>
            <person name="Reski R."/>
            <person name="Grigoriev I."/>
            <person name="Quatrano R.S."/>
            <person name="Boore J.L."/>
        </authorList>
    </citation>
    <scope>NUCLEOTIDE SEQUENCE [LARGE SCALE GENOMIC DNA]</scope>
    <source>
        <strain evidence="4 5">cv. Gransden 2004</strain>
    </source>
</reference>
<gene>
    <name evidence="4" type="primary">LOC112274669</name>
    <name evidence="3" type="ORF">PHYPA_026878</name>
</gene>
<dbReference type="Proteomes" id="UP000006727">
    <property type="component" value="Chromosome 22"/>
</dbReference>
<dbReference type="GO" id="GO:0003730">
    <property type="term" value="F:mRNA 3'-UTR binding"/>
    <property type="evidence" value="ECO:0000318"/>
    <property type="project" value="GO_Central"/>
</dbReference>
<dbReference type="Gramene" id="Pp3c22_8300V3.3">
    <property type="protein sequence ID" value="Pp3c22_8300V3.3"/>
    <property type="gene ID" value="Pp3c22_8300"/>
</dbReference>
<dbReference type="Gramene" id="Pp3c22_8300V3.1">
    <property type="protein sequence ID" value="Pp3c22_8300V3.1"/>
    <property type="gene ID" value="Pp3c22_8300"/>
</dbReference>
<reference evidence="4" key="3">
    <citation type="submission" date="2020-12" db="UniProtKB">
        <authorList>
            <consortium name="EnsemblPlants"/>
        </authorList>
    </citation>
    <scope>IDENTIFICATION</scope>
</reference>
<dbReference type="GO" id="GO:0003824">
    <property type="term" value="F:catalytic activity"/>
    <property type="evidence" value="ECO:0007669"/>
    <property type="project" value="InterPro"/>
</dbReference>
<dbReference type="PaxDb" id="3218-PP1S12_149V6.1"/>
<dbReference type="PANTHER" id="PTHR12121">
    <property type="entry name" value="CARBON CATABOLITE REPRESSOR PROTEIN 4"/>
    <property type="match status" value="1"/>
</dbReference>
<dbReference type="STRING" id="3218.A0A2K1IMQ8"/>
<organism evidence="3">
    <name type="scientific">Physcomitrium patens</name>
    <name type="common">Spreading-leaved earth moss</name>
    <name type="synonym">Physcomitrella patens</name>
    <dbReference type="NCBI Taxonomy" id="3218"/>
    <lineage>
        <taxon>Eukaryota</taxon>
        <taxon>Viridiplantae</taxon>
        <taxon>Streptophyta</taxon>
        <taxon>Embryophyta</taxon>
        <taxon>Bryophyta</taxon>
        <taxon>Bryophytina</taxon>
        <taxon>Bryopsida</taxon>
        <taxon>Funariidae</taxon>
        <taxon>Funariales</taxon>
        <taxon>Funariaceae</taxon>
        <taxon>Physcomitrium</taxon>
    </lineage>
</organism>
<dbReference type="Pfam" id="PF03372">
    <property type="entry name" value="Exo_endo_phos"/>
    <property type="match status" value="1"/>
</dbReference>
<evidence type="ECO:0000313" key="4">
    <source>
        <dbReference type="EnsemblPlants" id="Pp3c22_8300V3.1"/>
    </source>
</evidence>
<dbReference type="EnsemblPlants" id="Pp3c22_8300V3.3">
    <property type="protein sequence ID" value="Pp3c22_8300V3.3"/>
    <property type="gene ID" value="Pp3c22_8300"/>
</dbReference>
<dbReference type="InterPro" id="IPR005135">
    <property type="entry name" value="Endo/exonuclease/phosphatase"/>
</dbReference>
<feature type="compositionally biased region" description="Acidic residues" evidence="1">
    <location>
        <begin position="166"/>
        <end position="176"/>
    </location>
</feature>
<dbReference type="InterPro" id="IPR050410">
    <property type="entry name" value="CCR4/nocturin_mRNA_transcr"/>
</dbReference>
<dbReference type="RefSeq" id="XP_024360099.1">
    <property type="nucleotide sequence ID" value="XM_024504331.2"/>
</dbReference>